<keyword evidence="2" id="KW-1185">Reference proteome</keyword>
<dbReference type="EMBL" id="CADCXV010001267">
    <property type="protein sequence ID" value="CAB0043077.1"/>
    <property type="molecule type" value="Genomic_DNA"/>
</dbReference>
<name>A0A6H5J338_9HYME</name>
<evidence type="ECO:0000313" key="1">
    <source>
        <dbReference type="EMBL" id="CAB0043077.1"/>
    </source>
</evidence>
<sequence length="61" mass="6261">MLAIAHWYAPPLPADTPSTPAAEAIGISVSVISGQVTGAAVHIQGVVLPGSILWFELLRLG</sequence>
<reference evidence="1 2" key="1">
    <citation type="submission" date="2020-02" db="EMBL/GenBank/DDBJ databases">
        <authorList>
            <person name="Ferguson B K."/>
        </authorList>
    </citation>
    <scope>NUCLEOTIDE SEQUENCE [LARGE SCALE GENOMIC DNA]</scope>
</reference>
<evidence type="ECO:0000313" key="2">
    <source>
        <dbReference type="Proteomes" id="UP000479190"/>
    </source>
</evidence>
<gene>
    <name evidence="1" type="ORF">TBRA_LOCUS14665</name>
</gene>
<dbReference type="AlphaFoldDB" id="A0A6H5J338"/>
<organism evidence="1 2">
    <name type="scientific">Trichogramma brassicae</name>
    <dbReference type="NCBI Taxonomy" id="86971"/>
    <lineage>
        <taxon>Eukaryota</taxon>
        <taxon>Metazoa</taxon>
        <taxon>Ecdysozoa</taxon>
        <taxon>Arthropoda</taxon>
        <taxon>Hexapoda</taxon>
        <taxon>Insecta</taxon>
        <taxon>Pterygota</taxon>
        <taxon>Neoptera</taxon>
        <taxon>Endopterygota</taxon>
        <taxon>Hymenoptera</taxon>
        <taxon>Apocrita</taxon>
        <taxon>Proctotrupomorpha</taxon>
        <taxon>Chalcidoidea</taxon>
        <taxon>Trichogrammatidae</taxon>
        <taxon>Trichogramma</taxon>
    </lineage>
</organism>
<accession>A0A6H5J338</accession>
<feature type="non-terminal residue" evidence="1">
    <location>
        <position position="61"/>
    </location>
</feature>
<proteinExistence type="predicted"/>
<protein>
    <submittedName>
        <fullName evidence="1">Uncharacterized protein</fullName>
    </submittedName>
</protein>
<dbReference type="Proteomes" id="UP000479190">
    <property type="component" value="Unassembled WGS sequence"/>
</dbReference>